<name>A0A4R3KAQ7_9FIRM</name>
<dbReference type="PANTHER" id="PTHR11803:SF58">
    <property type="entry name" value="PROTEIN HMF1-RELATED"/>
    <property type="match status" value="1"/>
</dbReference>
<evidence type="ECO:0000313" key="2">
    <source>
        <dbReference type="EMBL" id="TCS80070.1"/>
    </source>
</evidence>
<gene>
    <name evidence="2" type="ORF">EDC37_105141</name>
</gene>
<protein>
    <submittedName>
        <fullName evidence="2">Endoribonuclease L-PSP</fullName>
    </submittedName>
</protein>
<reference evidence="2 3" key="1">
    <citation type="submission" date="2019-03" db="EMBL/GenBank/DDBJ databases">
        <title>Genomic Encyclopedia of Type Strains, Phase IV (KMG-IV): sequencing the most valuable type-strain genomes for metagenomic binning, comparative biology and taxonomic classification.</title>
        <authorList>
            <person name="Goeker M."/>
        </authorList>
    </citation>
    <scope>NUCLEOTIDE SEQUENCE [LARGE SCALE GENOMIC DNA]</scope>
    <source>
        <strain evidence="2 3">DSM 20467</strain>
    </source>
</reference>
<dbReference type="NCBIfam" id="TIGR00004">
    <property type="entry name" value="Rid family detoxifying hydrolase"/>
    <property type="match status" value="1"/>
</dbReference>
<dbReference type="RefSeq" id="WP_196589777.1">
    <property type="nucleotide sequence ID" value="NZ_SMAA01000005.1"/>
</dbReference>
<dbReference type="Gene3D" id="3.30.1330.40">
    <property type="entry name" value="RutC-like"/>
    <property type="match status" value="1"/>
</dbReference>
<dbReference type="AlphaFoldDB" id="A0A4R3KAQ7"/>
<organism evidence="2 3">
    <name type="scientific">Pectinatus cerevisiiphilus</name>
    <dbReference type="NCBI Taxonomy" id="86956"/>
    <lineage>
        <taxon>Bacteria</taxon>
        <taxon>Bacillati</taxon>
        <taxon>Bacillota</taxon>
        <taxon>Negativicutes</taxon>
        <taxon>Selenomonadales</taxon>
        <taxon>Selenomonadaceae</taxon>
        <taxon>Pectinatus</taxon>
    </lineage>
</organism>
<comment type="similarity">
    <text evidence="1">Belongs to the RutC family.</text>
</comment>
<dbReference type="EMBL" id="SMAA01000005">
    <property type="protein sequence ID" value="TCS80070.1"/>
    <property type="molecule type" value="Genomic_DNA"/>
</dbReference>
<dbReference type="SUPFAM" id="SSF55298">
    <property type="entry name" value="YjgF-like"/>
    <property type="match status" value="1"/>
</dbReference>
<dbReference type="Proteomes" id="UP000295188">
    <property type="component" value="Unassembled WGS sequence"/>
</dbReference>
<comment type="caution">
    <text evidence="2">The sequence shown here is derived from an EMBL/GenBank/DDBJ whole genome shotgun (WGS) entry which is preliminary data.</text>
</comment>
<dbReference type="CDD" id="cd00448">
    <property type="entry name" value="YjgF_YER057c_UK114_family"/>
    <property type="match status" value="1"/>
</dbReference>
<dbReference type="InterPro" id="IPR006056">
    <property type="entry name" value="RidA"/>
</dbReference>
<dbReference type="Pfam" id="PF01042">
    <property type="entry name" value="Ribonuc_L-PSP"/>
    <property type="match status" value="1"/>
</dbReference>
<accession>A0A4R3KAQ7</accession>
<evidence type="ECO:0000313" key="3">
    <source>
        <dbReference type="Proteomes" id="UP000295188"/>
    </source>
</evidence>
<proteinExistence type="inferred from homology"/>
<dbReference type="GO" id="GO:0005829">
    <property type="term" value="C:cytosol"/>
    <property type="evidence" value="ECO:0007669"/>
    <property type="project" value="TreeGrafter"/>
</dbReference>
<dbReference type="PANTHER" id="PTHR11803">
    <property type="entry name" value="2-IMINOBUTANOATE/2-IMINOPROPANOATE DEAMINASE RIDA"/>
    <property type="match status" value="1"/>
</dbReference>
<dbReference type="InterPro" id="IPR035959">
    <property type="entry name" value="RutC-like_sf"/>
</dbReference>
<dbReference type="GO" id="GO:0019239">
    <property type="term" value="F:deaminase activity"/>
    <property type="evidence" value="ECO:0007669"/>
    <property type="project" value="TreeGrafter"/>
</dbReference>
<evidence type="ECO:0000256" key="1">
    <source>
        <dbReference type="ARBA" id="ARBA00010552"/>
    </source>
</evidence>
<dbReference type="InterPro" id="IPR006175">
    <property type="entry name" value="YjgF/YER057c/UK114"/>
</dbReference>
<dbReference type="FunFam" id="3.30.1330.40:FF:000001">
    <property type="entry name" value="L-PSP family endoribonuclease"/>
    <property type="match status" value="1"/>
</dbReference>
<keyword evidence="3" id="KW-1185">Reference proteome</keyword>
<sequence>MEKKYNKPLQSIMDENTPMIIGPYVQAMIYGDLVFISGQIAIDPVSGKIPSDIETQVRQAIKNAEIILTQAGSSLKRAIKVNMYMTDLDDFPTINRIYQELFNISYPARSCMEVSRLPGGANFEIDIVAAK</sequence>